<dbReference type="Gene3D" id="3.10.180.10">
    <property type="entry name" value="2,3-Dihydroxybiphenyl 1,2-Dioxygenase, domain 1"/>
    <property type="match status" value="2"/>
</dbReference>
<accession>A0A841K2B3</accession>
<dbReference type="SUPFAM" id="SSF54593">
    <property type="entry name" value="Glyoxalase/Bleomycin resistance protein/Dihydroxybiphenyl dioxygenase"/>
    <property type="match status" value="1"/>
</dbReference>
<dbReference type="OrthoDB" id="9785698at2"/>
<dbReference type="PROSITE" id="PS51819">
    <property type="entry name" value="VOC"/>
    <property type="match status" value="2"/>
</dbReference>
<reference evidence="2 3" key="1">
    <citation type="submission" date="2020-08" db="EMBL/GenBank/DDBJ databases">
        <title>Genomic Encyclopedia of Type Strains, Phase IV (KMG-IV): sequencing the most valuable type-strain genomes for metagenomic binning, comparative biology and taxonomic classification.</title>
        <authorList>
            <person name="Goeker M."/>
        </authorList>
    </citation>
    <scope>NUCLEOTIDE SEQUENCE [LARGE SCALE GENOMIC DNA]</scope>
    <source>
        <strain evidence="2 3">DSM 103733</strain>
    </source>
</reference>
<dbReference type="InterPro" id="IPR037523">
    <property type="entry name" value="VOC_core"/>
</dbReference>
<dbReference type="Proteomes" id="UP000538666">
    <property type="component" value="Unassembled WGS sequence"/>
</dbReference>
<dbReference type="RefSeq" id="WP_050061184.1">
    <property type="nucleotide sequence ID" value="NZ_JACHEK010000008.1"/>
</dbReference>
<keyword evidence="3" id="KW-1185">Reference proteome</keyword>
<feature type="domain" description="VOC" evidence="1">
    <location>
        <begin position="154"/>
        <end position="271"/>
    </location>
</feature>
<dbReference type="Pfam" id="PF00903">
    <property type="entry name" value="Glyoxalase"/>
    <property type="match status" value="2"/>
</dbReference>
<evidence type="ECO:0000313" key="3">
    <source>
        <dbReference type="Proteomes" id="UP000538666"/>
    </source>
</evidence>
<gene>
    <name evidence="2" type="ORF">HNQ77_004039</name>
</gene>
<feature type="domain" description="VOC" evidence="1">
    <location>
        <begin position="7"/>
        <end position="132"/>
    </location>
</feature>
<proteinExistence type="predicted"/>
<dbReference type="InterPro" id="IPR052537">
    <property type="entry name" value="Extradiol_RC_dioxygenase"/>
</dbReference>
<evidence type="ECO:0000313" key="2">
    <source>
        <dbReference type="EMBL" id="MBB6146069.1"/>
    </source>
</evidence>
<organism evidence="2 3">
    <name type="scientific">Silvibacterium bohemicum</name>
    <dbReference type="NCBI Taxonomy" id="1577686"/>
    <lineage>
        <taxon>Bacteria</taxon>
        <taxon>Pseudomonadati</taxon>
        <taxon>Acidobacteriota</taxon>
        <taxon>Terriglobia</taxon>
        <taxon>Terriglobales</taxon>
        <taxon>Acidobacteriaceae</taxon>
        <taxon>Silvibacterium</taxon>
    </lineage>
</organism>
<dbReference type="AlphaFoldDB" id="A0A841K2B3"/>
<protein>
    <submittedName>
        <fullName evidence="2">Glyoxalase family protein</fullName>
    </submittedName>
</protein>
<dbReference type="PANTHER" id="PTHR36110">
    <property type="entry name" value="RING-CLEAVING DIOXYGENASE MHQE-RELATED"/>
    <property type="match status" value="1"/>
</dbReference>
<comment type="caution">
    <text evidence="2">The sequence shown here is derived from an EMBL/GenBank/DDBJ whole genome shotgun (WGS) entry which is preliminary data.</text>
</comment>
<name>A0A841K2B3_9BACT</name>
<evidence type="ECO:0000259" key="1">
    <source>
        <dbReference type="PROSITE" id="PS51819"/>
    </source>
</evidence>
<dbReference type="PANTHER" id="PTHR36110:SF2">
    <property type="entry name" value="RING-CLEAVING DIOXYGENASE MHQE-RELATED"/>
    <property type="match status" value="1"/>
</dbReference>
<dbReference type="InterPro" id="IPR029068">
    <property type="entry name" value="Glyas_Bleomycin-R_OHBP_Dase"/>
</dbReference>
<dbReference type="CDD" id="cd08347">
    <property type="entry name" value="PcpA_C_like"/>
    <property type="match status" value="1"/>
</dbReference>
<dbReference type="EMBL" id="JACHEK010000008">
    <property type="protein sequence ID" value="MBB6146069.1"/>
    <property type="molecule type" value="Genomic_DNA"/>
</dbReference>
<dbReference type="InterPro" id="IPR004360">
    <property type="entry name" value="Glyas_Fos-R_dOase_dom"/>
</dbReference>
<sequence length="327" mass="36403">MPSPIVGLHHVTAIASDPQQNLDFYTEVLGLRFVKRTVNFDDPGTYHFYFGDDAGSPGTILTFFPWPHASRGLAGVGEVTRTAFSVPSSSLDYWIQRLSDQKILVERSGQRFEEQVLTFPDPDGMKLEIVAHADAGPVKAPRFASVPPEHAIRGFFGVTLYERDATATTAILNVMGFHKVDEQGNRLRFAAEGNALGNHIDLYIDPSAAYGRVGAGSVHHIAFRAKDDTAQQEWREEIAKHLDVTPVLDRTYFHSIYFREPGGVLFELATDPPGFALDEPIESLGEELRIPEWLEPRRALIEKRLTPLTLHKDLPPFEAKTEQGTAV</sequence>